<dbReference type="PATRIC" id="fig|1166018.3.peg.4361"/>
<keyword evidence="3 5" id="KW-0663">Pyridoxal phosphate</keyword>
<evidence type="ECO:0000256" key="2">
    <source>
        <dbReference type="ARBA" id="ARBA00008639"/>
    </source>
</evidence>
<evidence type="ECO:0000259" key="6">
    <source>
        <dbReference type="Pfam" id="PF00291"/>
    </source>
</evidence>
<protein>
    <submittedName>
        <fullName evidence="7">Pyridoxal-5'-phosphate-dependent protein beta subunit</fullName>
    </submittedName>
</protein>
<name>I0K901_9BACT</name>
<dbReference type="HOGENOM" id="CLU_048897_0_0_10"/>
<dbReference type="Proteomes" id="UP000011058">
    <property type="component" value="Chromosome"/>
</dbReference>
<dbReference type="RefSeq" id="WP_015331703.1">
    <property type="nucleotide sequence ID" value="NC_020054.1"/>
</dbReference>
<dbReference type="PIRSF" id="PIRSF006278">
    <property type="entry name" value="ACCD_DCysDesulf"/>
    <property type="match status" value="1"/>
</dbReference>
<dbReference type="PANTHER" id="PTHR43780">
    <property type="entry name" value="1-AMINOCYCLOPROPANE-1-CARBOXYLATE DEAMINASE-RELATED"/>
    <property type="match status" value="1"/>
</dbReference>
<feature type="modified residue" description="N6-(pyridoxal phosphate)lysine" evidence="5">
    <location>
        <position position="50"/>
    </location>
</feature>
<dbReference type="KEGG" id="fae:FAES_2595"/>
<feature type="domain" description="Tryptophan synthase beta chain-like PALP" evidence="6">
    <location>
        <begin position="30"/>
        <end position="306"/>
    </location>
</feature>
<evidence type="ECO:0000313" key="8">
    <source>
        <dbReference type="Proteomes" id="UP000011058"/>
    </source>
</evidence>
<dbReference type="AlphaFoldDB" id="I0K901"/>
<dbReference type="Gene3D" id="3.40.50.1100">
    <property type="match status" value="2"/>
</dbReference>
<dbReference type="GO" id="GO:0019148">
    <property type="term" value="F:D-cysteine desulfhydrase activity"/>
    <property type="evidence" value="ECO:0007669"/>
    <property type="project" value="TreeGrafter"/>
</dbReference>
<dbReference type="PANTHER" id="PTHR43780:SF2">
    <property type="entry name" value="1-AMINOCYCLOPROPANE-1-CARBOXYLATE DEAMINASE-RELATED"/>
    <property type="match status" value="1"/>
</dbReference>
<gene>
    <name evidence="7" type="ORF">FAES_2595</name>
</gene>
<dbReference type="EMBL" id="HE796683">
    <property type="protein sequence ID" value="CCH00604.1"/>
    <property type="molecule type" value="Genomic_DNA"/>
</dbReference>
<dbReference type="SUPFAM" id="SSF53686">
    <property type="entry name" value="Tryptophan synthase beta subunit-like PLP-dependent enzymes"/>
    <property type="match status" value="1"/>
</dbReference>
<evidence type="ECO:0000256" key="3">
    <source>
        <dbReference type="ARBA" id="ARBA00022898"/>
    </source>
</evidence>
<evidence type="ECO:0000313" key="7">
    <source>
        <dbReference type="EMBL" id="CCH00604.1"/>
    </source>
</evidence>
<evidence type="ECO:0000256" key="1">
    <source>
        <dbReference type="ARBA" id="ARBA00001933"/>
    </source>
</evidence>
<evidence type="ECO:0000256" key="5">
    <source>
        <dbReference type="PIRSR" id="PIRSR006278-2"/>
    </source>
</evidence>
<sequence>MPLPDLAAHLNQIVGHSALDYLPDPFPEPVPIRLFLKRDDQLHPLVSGNKWRKLKYNLLAAREQGLSTILTFGGAFSNHLHATAAAGKLFGFQTIGVVRGDELAHRPLNPTLTFCREQGMHLHFVSRTDYRRATDPTYLVALQAQFGPCYLVPEGGTNALAIRGTAEIMPEIEQQWRDIELPEAASAGTLPHTVACAVGTAGTLAGLIASAPESVRVLGVSALKGAVNFAALPSPLPATVQLSNQYDFGGYARTTPELDRFIEVFEERTGVRLEPTYTGKLLYALYDLARQGYFPEQAGVVAVHTGGLQIRG</sequence>
<keyword evidence="8" id="KW-1185">Reference proteome</keyword>
<dbReference type="InterPro" id="IPR027278">
    <property type="entry name" value="ACCD_DCysDesulf"/>
</dbReference>
<accession>I0K901</accession>
<dbReference type="eggNOG" id="COG2515">
    <property type="taxonomic scope" value="Bacteria"/>
</dbReference>
<comment type="similarity">
    <text evidence="2">Belongs to the ACC deaminase/D-cysteine desulfhydrase family.</text>
</comment>
<dbReference type="OrthoDB" id="9801249at2"/>
<dbReference type="STRING" id="1166018.FAES_2595"/>
<reference evidence="7 8" key="1">
    <citation type="journal article" date="2012" name="J. Bacteriol.">
        <title>Genome Sequence of Fibrella aestuarina BUZ 2T, a Filamentous Marine Bacterium.</title>
        <authorList>
            <person name="Filippini M."/>
            <person name="Qi W."/>
            <person name="Blom J."/>
            <person name="Goesmann A."/>
            <person name="Smits T.H."/>
            <person name="Bagheri H.C."/>
        </authorList>
    </citation>
    <scope>NUCLEOTIDE SEQUENCE [LARGE SCALE GENOMIC DNA]</scope>
    <source>
        <strain evidence="8">BUZ 2T</strain>
    </source>
</reference>
<proteinExistence type="inferred from homology"/>
<organism evidence="7 8">
    <name type="scientific">Fibrella aestuarina BUZ 2</name>
    <dbReference type="NCBI Taxonomy" id="1166018"/>
    <lineage>
        <taxon>Bacteria</taxon>
        <taxon>Pseudomonadati</taxon>
        <taxon>Bacteroidota</taxon>
        <taxon>Cytophagia</taxon>
        <taxon>Cytophagales</taxon>
        <taxon>Spirosomataceae</taxon>
        <taxon>Fibrella</taxon>
    </lineage>
</organism>
<feature type="active site" description="Nucleophile" evidence="4">
    <location>
        <position position="77"/>
    </location>
</feature>
<dbReference type="Pfam" id="PF00291">
    <property type="entry name" value="PALP"/>
    <property type="match status" value="1"/>
</dbReference>
<dbReference type="InterPro" id="IPR001926">
    <property type="entry name" value="TrpB-like_PALP"/>
</dbReference>
<comment type="cofactor">
    <cofactor evidence="1">
        <name>pyridoxal 5'-phosphate</name>
        <dbReference type="ChEBI" id="CHEBI:597326"/>
    </cofactor>
</comment>
<evidence type="ECO:0000256" key="4">
    <source>
        <dbReference type="PIRSR" id="PIRSR006278-1"/>
    </source>
</evidence>
<dbReference type="InterPro" id="IPR036052">
    <property type="entry name" value="TrpB-like_PALP_sf"/>
</dbReference>